<dbReference type="AlphaFoldDB" id="A0A3G8M9Y8"/>
<keyword evidence="3 5" id="KW-0368">Histidine biosynthesis</keyword>
<sequence>MQIIPVIDIRNGAVMRARAGARDIYKPISTPLASTSAPADVVAGFLTLHPFEKIYIADLDAIEGRGDNRREIGALSECFPALRFMVDAGAASCDWRGAARINCVIGSESLRDSDSLHAATHDPNVVLSLDFRDEFFLGPDALDQSPKLWPRRIIVMTLTRVGVSAGPDFARVSQIIARAGDRRVFAAGGVRDADDLERLEAIGAAGALVATALHDGALTRADLDRFASAHKKKGSPEAPLSSEPPKLSWRRKDVSR</sequence>
<evidence type="ECO:0000256" key="4">
    <source>
        <dbReference type="ARBA" id="ARBA00029440"/>
    </source>
</evidence>
<dbReference type="InterPro" id="IPR044524">
    <property type="entry name" value="Isoase_HisA-like"/>
</dbReference>
<comment type="pathway">
    <text evidence="4">Amino-acid biosynthesis.</text>
</comment>
<dbReference type="Gene3D" id="3.20.20.70">
    <property type="entry name" value="Aldolase class I"/>
    <property type="match status" value="1"/>
</dbReference>
<dbReference type="GO" id="GO:0003949">
    <property type="term" value="F:1-(5-phosphoribosyl)-5-[(5-phosphoribosylamino)methylideneamino]imidazole-4-carboxamide isomerase activity"/>
    <property type="evidence" value="ECO:0007669"/>
    <property type="project" value="InterPro"/>
</dbReference>
<dbReference type="InterPro" id="IPR011060">
    <property type="entry name" value="RibuloseP-bd_barrel"/>
</dbReference>
<evidence type="ECO:0000256" key="2">
    <source>
        <dbReference type="ARBA" id="ARBA00022605"/>
    </source>
</evidence>
<evidence type="ECO:0000313" key="7">
    <source>
        <dbReference type="EMBL" id="AZG77588.1"/>
    </source>
</evidence>
<dbReference type="InterPro" id="IPR013785">
    <property type="entry name" value="Aldolase_TIM"/>
</dbReference>
<keyword evidence="2 5" id="KW-0028">Amino-acid biosynthesis</keyword>
<dbReference type="GO" id="GO:0000162">
    <property type="term" value="P:L-tryptophan biosynthetic process"/>
    <property type="evidence" value="ECO:0007669"/>
    <property type="project" value="TreeGrafter"/>
</dbReference>
<comment type="similarity">
    <text evidence="1 5">Belongs to the HisA/HisF family.</text>
</comment>
<dbReference type="GO" id="GO:0005737">
    <property type="term" value="C:cytoplasm"/>
    <property type="evidence" value="ECO:0007669"/>
    <property type="project" value="TreeGrafter"/>
</dbReference>
<reference evidence="7 8" key="1">
    <citation type="submission" date="2018-11" db="EMBL/GenBank/DDBJ databases">
        <title>Genome squencing of methanotrophic bacteria isolated from alkaline groundwater in Korea.</title>
        <authorList>
            <person name="Nguyen L.N."/>
        </authorList>
    </citation>
    <scope>NUCLEOTIDE SEQUENCE [LARGE SCALE GENOMIC DNA]</scope>
    <source>
        <strain evidence="7 8">GW6</strain>
    </source>
</reference>
<protein>
    <submittedName>
        <fullName evidence="7">Nickel transporter</fullName>
    </submittedName>
</protein>
<organism evidence="7 8">
    <name type="scientific">Methylocystis rosea</name>
    <dbReference type="NCBI Taxonomy" id="173366"/>
    <lineage>
        <taxon>Bacteria</taxon>
        <taxon>Pseudomonadati</taxon>
        <taxon>Pseudomonadota</taxon>
        <taxon>Alphaproteobacteria</taxon>
        <taxon>Hyphomicrobiales</taxon>
        <taxon>Methylocystaceae</taxon>
        <taxon>Methylocystis</taxon>
    </lineage>
</organism>
<dbReference type="KEGG" id="mros:EHO51_13080"/>
<dbReference type="RefSeq" id="WP_124739250.1">
    <property type="nucleotide sequence ID" value="NZ_CP034086.1"/>
</dbReference>
<evidence type="ECO:0000256" key="3">
    <source>
        <dbReference type="ARBA" id="ARBA00023102"/>
    </source>
</evidence>
<evidence type="ECO:0000256" key="1">
    <source>
        <dbReference type="ARBA" id="ARBA00009667"/>
    </source>
</evidence>
<dbReference type="InterPro" id="IPR006062">
    <property type="entry name" value="His_biosynth"/>
</dbReference>
<accession>A0A3G8M9Y8</accession>
<dbReference type="Proteomes" id="UP000273982">
    <property type="component" value="Chromosome"/>
</dbReference>
<dbReference type="PANTHER" id="PTHR43090:SF2">
    <property type="entry name" value="1-(5-PHOSPHORIBOSYL)-5-[(5-PHOSPHORIBOSYLAMINO)METHYLIDENEAMINO] IMIDAZOLE-4-CARBOXAMIDE ISOMERASE"/>
    <property type="match status" value="1"/>
</dbReference>
<proteinExistence type="inferred from homology"/>
<evidence type="ECO:0000256" key="6">
    <source>
        <dbReference type="SAM" id="MobiDB-lite"/>
    </source>
</evidence>
<dbReference type="CDD" id="cd04723">
    <property type="entry name" value="HisA_HisF"/>
    <property type="match status" value="1"/>
</dbReference>
<name>A0A3G8M9Y8_9HYPH</name>
<feature type="region of interest" description="Disordered" evidence="6">
    <location>
        <begin position="228"/>
        <end position="256"/>
    </location>
</feature>
<dbReference type="Pfam" id="PF00977">
    <property type="entry name" value="His_biosynth"/>
    <property type="match status" value="1"/>
</dbReference>
<evidence type="ECO:0000256" key="5">
    <source>
        <dbReference type="RuleBase" id="RU003657"/>
    </source>
</evidence>
<dbReference type="EMBL" id="CP034086">
    <property type="protein sequence ID" value="AZG77588.1"/>
    <property type="molecule type" value="Genomic_DNA"/>
</dbReference>
<dbReference type="GO" id="GO:0000105">
    <property type="term" value="P:L-histidine biosynthetic process"/>
    <property type="evidence" value="ECO:0007669"/>
    <property type="project" value="UniProtKB-KW"/>
</dbReference>
<gene>
    <name evidence="7" type="ORF">EHO51_13080</name>
</gene>
<dbReference type="PANTHER" id="PTHR43090">
    <property type="entry name" value="1-(5-PHOSPHORIBOSYL)-5-[(5-PHOSPHORIBOSYLAMINO)METHYLIDENEAMINO] IMIDAZOLE-4-CARBOXAMIDE ISOMERASE"/>
    <property type="match status" value="1"/>
</dbReference>
<evidence type="ECO:0000313" key="8">
    <source>
        <dbReference type="Proteomes" id="UP000273982"/>
    </source>
</evidence>
<dbReference type="SUPFAM" id="SSF51366">
    <property type="entry name" value="Ribulose-phoshate binding barrel"/>
    <property type="match status" value="1"/>
</dbReference>